<proteinExistence type="predicted"/>
<dbReference type="OrthoDB" id="4565137at2"/>
<dbReference type="CDD" id="cd01029">
    <property type="entry name" value="TOPRIM_primases"/>
    <property type="match status" value="1"/>
</dbReference>
<evidence type="ECO:0000313" key="3">
    <source>
        <dbReference type="EMBL" id="BAD60724.1"/>
    </source>
</evidence>
<organism evidence="3 4">
    <name type="scientific">Nocardia farcinica (strain IFM 10152)</name>
    <dbReference type="NCBI Taxonomy" id="247156"/>
    <lineage>
        <taxon>Bacteria</taxon>
        <taxon>Bacillati</taxon>
        <taxon>Actinomycetota</taxon>
        <taxon>Actinomycetes</taxon>
        <taxon>Mycobacteriales</taxon>
        <taxon>Nocardiaceae</taxon>
        <taxon>Nocardia</taxon>
    </lineage>
</organism>
<feature type="compositionally biased region" description="Low complexity" evidence="2">
    <location>
        <begin position="326"/>
        <end position="335"/>
    </location>
</feature>
<reference evidence="3 4" key="1">
    <citation type="journal article" date="2004" name="Proc. Natl. Acad. Sci. U.S.A.">
        <title>The complete genomic sequence of Nocardia farcinica IFM 10152.</title>
        <authorList>
            <person name="Ishikawa J."/>
            <person name="Yamashita A."/>
            <person name="Mikami Y."/>
            <person name="Hoshino Y."/>
            <person name="Kurita H."/>
            <person name="Hotta K."/>
            <person name="Shiba T."/>
            <person name="Hattori M."/>
        </authorList>
    </citation>
    <scope>NUCLEOTIDE SEQUENCE [LARGE SCALE GENOMIC DNA]</scope>
    <source>
        <strain evidence="3 4">IFM 10152</strain>
        <plasmid evidence="4">Plasmid pNF2</plasmid>
    </source>
</reference>
<sequence>MAVPAHEAGRGSWVRVTTALEQVVGPGRPSGSWTKYCCPVHEGDGRHHRPSLSVKYFGDAGRTKVRCQAGCEDELVLDAVGLRVADLYDTPLRRGERGARSGPARRPAKRAESRSDRALRAAGIPAHKPKRDLGAQVSPWRSTATYTYVRADGTVAGEVIRREADFEGGRDKSFSQRSWNSRHGGWERTGFDKIPFQLPQVREAIAAGRTIYLVEGEKDALNAAAAGLVATTNAGGASGWSPEHAEWLRGARTVVIVADRDAPGFHRADRVMATLSGLVGRVRVVQAATGKDLTDHLEAGHRIADLVPIPYLDPYTRALTAVPTPPATTTAAVAGPAPPPSAVSPAPEFPAETPSPQGHPMPESLLTPAAETTPHSDEVDHMHSQWSVFMKLLMQQMLLMATKAVHQRAAAAAEAARKSEQAARDAEERAAAEMAAVEVRLRKLRQKGYDTASRTEIADAVRDAATWGDQSEVAGNELGHLALHVSRRWGVELDLDTGQASIAPGTDAQRLAEIEQDRAAAARARKAQDRMVEMVAREDDLDESAKVGIYAAIESWRADPSAEKLDALTRQLKDRKVPQQTRTRLRFVAAYLGTPAAIGDEENADIKTVSAAEELSRHATPLVDPGEEAKPRIDKLLETYQEQLKVGADTSEVREELAREVAVLTVEDQEAARARGKAIRANPAGAYPRMWPDHVDRDELDEHIRVYALLAPKAEQAAGKAGDLDDVTATQLAKQAASHKTAIRKALTDGKGLHDLERDQIKAVLRDVEAGKPTVPEQLFADDRSAAIVDIQRTQRIAYNTHRTQRRDLDEILDTGAVPEPVRQQVREHLDNTTGAVEMAHRGVADAAFKWARRREAVIVSRTAAVIEADGGYDSPQRAQAMQEQLRAGGLDDDQIAERMAAESSFATPPSAAAKPPKLNPRTTSPGAGMQRINHRNKNNGPEQGNGR</sequence>
<feature type="coiled-coil region" evidence="1">
    <location>
        <begin position="409"/>
        <end position="447"/>
    </location>
</feature>
<dbReference type="InterPro" id="IPR034154">
    <property type="entry name" value="TOPRIM_DnaG/twinkle"/>
</dbReference>
<name>Q5YM67_NOCFA</name>
<dbReference type="SUPFAM" id="SSF56731">
    <property type="entry name" value="DNA primase core"/>
    <property type="match status" value="1"/>
</dbReference>
<dbReference type="AlphaFoldDB" id="Q5YM67"/>
<dbReference type="Proteomes" id="UP000006820">
    <property type="component" value="Plasmid pNF2"/>
</dbReference>
<feature type="compositionally biased region" description="Basic and acidic residues" evidence="2">
    <location>
        <begin position="109"/>
        <end position="119"/>
    </location>
</feature>
<dbReference type="Gene3D" id="3.40.1360.10">
    <property type="match status" value="1"/>
</dbReference>
<feature type="compositionally biased region" description="Low complexity" evidence="2">
    <location>
        <begin position="902"/>
        <end position="917"/>
    </location>
</feature>
<feature type="region of interest" description="Disordered" evidence="2">
    <location>
        <begin position="326"/>
        <end position="377"/>
    </location>
</feature>
<feature type="region of interest" description="Disordered" evidence="2">
    <location>
        <begin position="93"/>
        <end position="119"/>
    </location>
</feature>
<dbReference type="GeneID" id="61136527"/>
<dbReference type="KEGG" id="nfa:PNF2_390"/>
<dbReference type="RefSeq" id="WP_011212406.1">
    <property type="nucleotide sequence ID" value="NC_006363.1"/>
</dbReference>
<accession>Q5YM67</accession>
<protein>
    <recommendedName>
        <fullName evidence="5">Toprim domain-containing protein</fullName>
    </recommendedName>
</protein>
<keyword evidence="4" id="KW-1185">Reference proteome</keyword>
<keyword evidence="1" id="KW-0175">Coiled coil</keyword>
<evidence type="ECO:0000313" key="4">
    <source>
        <dbReference type="Proteomes" id="UP000006820"/>
    </source>
</evidence>
<feature type="region of interest" description="Disordered" evidence="2">
    <location>
        <begin position="901"/>
        <end position="948"/>
    </location>
</feature>
<gene>
    <name evidence="3" type="ordered locus">PNF2_390</name>
</gene>
<dbReference type="EMBL" id="AP006620">
    <property type="protein sequence ID" value="BAD60724.1"/>
    <property type="molecule type" value="Genomic_DNA"/>
</dbReference>
<feature type="compositionally biased region" description="Polar residues" evidence="2">
    <location>
        <begin position="939"/>
        <end position="948"/>
    </location>
</feature>
<evidence type="ECO:0000256" key="2">
    <source>
        <dbReference type="SAM" id="MobiDB-lite"/>
    </source>
</evidence>
<geneLocation type="plasmid" evidence="3 4">
    <name>pNF2</name>
</geneLocation>
<evidence type="ECO:0000256" key="1">
    <source>
        <dbReference type="SAM" id="Coils"/>
    </source>
</evidence>
<evidence type="ECO:0008006" key="5">
    <source>
        <dbReference type="Google" id="ProtNLM"/>
    </source>
</evidence>
<dbReference type="HOGENOM" id="CLU_310330_0_0_11"/>
<keyword evidence="3" id="KW-0614">Plasmid</keyword>